<dbReference type="Proteomes" id="UP000243975">
    <property type="component" value="Unassembled WGS sequence"/>
</dbReference>
<dbReference type="Pfam" id="PF05553">
    <property type="entry name" value="DUF761"/>
    <property type="match status" value="1"/>
</dbReference>
<dbReference type="EMBL" id="LEKV01004799">
    <property type="protein sequence ID" value="KVH93013.1"/>
    <property type="molecule type" value="Genomic_DNA"/>
</dbReference>
<comment type="caution">
    <text evidence="2">The sequence shown here is derived from an EMBL/GenBank/DDBJ whole genome shotgun (WGS) entry which is preliminary data.</text>
</comment>
<proteinExistence type="predicted"/>
<dbReference type="AlphaFoldDB" id="A0A103XLP9"/>
<feature type="compositionally biased region" description="Polar residues" evidence="1">
    <location>
        <begin position="1"/>
        <end position="19"/>
    </location>
</feature>
<feature type="region of interest" description="Disordered" evidence="1">
    <location>
        <begin position="1"/>
        <end position="29"/>
    </location>
</feature>
<reference evidence="2 3" key="1">
    <citation type="journal article" date="2016" name="Sci. Rep.">
        <title>The genome sequence of the outbreeding globe artichoke constructed de novo incorporating a phase-aware low-pass sequencing strategy of F1 progeny.</title>
        <authorList>
            <person name="Scaglione D."/>
            <person name="Reyes-Chin-Wo S."/>
            <person name="Acquadro A."/>
            <person name="Froenicke L."/>
            <person name="Portis E."/>
            <person name="Beitel C."/>
            <person name="Tirone M."/>
            <person name="Mauro R."/>
            <person name="Lo Monaco A."/>
            <person name="Mauromicale G."/>
            <person name="Faccioli P."/>
            <person name="Cattivelli L."/>
            <person name="Rieseberg L."/>
            <person name="Michelmore R."/>
            <person name="Lanteri S."/>
        </authorList>
    </citation>
    <scope>NUCLEOTIDE SEQUENCE [LARGE SCALE GENOMIC DNA]</scope>
    <source>
        <strain evidence="2">2C</strain>
    </source>
</reference>
<sequence length="86" mass="9741">MKSSSTKKPNLSHNRNNLPENRRTKKLPEVLPVKMAEEKSKPAAAAAAAADIDQSAEDFIMKFRNQLMIQRMESIDNYHKMLARGT</sequence>
<dbReference type="Gramene" id="KVH93013">
    <property type="protein sequence ID" value="KVH93013"/>
    <property type="gene ID" value="Ccrd_004930"/>
</dbReference>
<evidence type="ECO:0000313" key="3">
    <source>
        <dbReference type="Proteomes" id="UP000243975"/>
    </source>
</evidence>
<evidence type="ECO:0000256" key="1">
    <source>
        <dbReference type="SAM" id="MobiDB-lite"/>
    </source>
</evidence>
<name>A0A103XLP9_CYNCS</name>
<evidence type="ECO:0000313" key="2">
    <source>
        <dbReference type="EMBL" id="KVH93013.1"/>
    </source>
</evidence>
<protein>
    <recommendedName>
        <fullName evidence="4">DUF761 domain-containing protein</fullName>
    </recommendedName>
</protein>
<accession>A0A103XLP9</accession>
<dbReference type="InterPro" id="IPR008480">
    <property type="entry name" value="DUF761_pln"/>
</dbReference>
<keyword evidence="3" id="KW-1185">Reference proteome</keyword>
<gene>
    <name evidence="2" type="ORF">Ccrd_004930</name>
</gene>
<evidence type="ECO:0008006" key="4">
    <source>
        <dbReference type="Google" id="ProtNLM"/>
    </source>
</evidence>
<organism evidence="2 3">
    <name type="scientific">Cynara cardunculus var. scolymus</name>
    <name type="common">Globe artichoke</name>
    <name type="synonym">Cynara scolymus</name>
    <dbReference type="NCBI Taxonomy" id="59895"/>
    <lineage>
        <taxon>Eukaryota</taxon>
        <taxon>Viridiplantae</taxon>
        <taxon>Streptophyta</taxon>
        <taxon>Embryophyta</taxon>
        <taxon>Tracheophyta</taxon>
        <taxon>Spermatophyta</taxon>
        <taxon>Magnoliopsida</taxon>
        <taxon>eudicotyledons</taxon>
        <taxon>Gunneridae</taxon>
        <taxon>Pentapetalae</taxon>
        <taxon>asterids</taxon>
        <taxon>campanulids</taxon>
        <taxon>Asterales</taxon>
        <taxon>Asteraceae</taxon>
        <taxon>Carduoideae</taxon>
        <taxon>Cardueae</taxon>
        <taxon>Carduinae</taxon>
        <taxon>Cynara</taxon>
    </lineage>
</organism>